<dbReference type="AlphaFoldDB" id="A0A4R4SRV6"/>
<keyword evidence="3" id="KW-1185">Reference proteome</keyword>
<proteinExistence type="predicted"/>
<dbReference type="SUPFAM" id="SSF160631">
    <property type="entry name" value="SMI1/KNR4-like"/>
    <property type="match status" value="1"/>
</dbReference>
<comment type="caution">
    <text evidence="2">The sequence shown here is derived from an EMBL/GenBank/DDBJ whole genome shotgun (WGS) entry which is preliminary data.</text>
</comment>
<organism evidence="2 3">
    <name type="scientific">Streptomyces hainanensis</name>
    <dbReference type="NCBI Taxonomy" id="402648"/>
    <lineage>
        <taxon>Bacteria</taxon>
        <taxon>Bacillati</taxon>
        <taxon>Actinomycetota</taxon>
        <taxon>Actinomycetes</taxon>
        <taxon>Kitasatosporales</taxon>
        <taxon>Streptomycetaceae</taxon>
        <taxon>Streptomyces</taxon>
    </lineage>
</organism>
<dbReference type="RefSeq" id="WP_132821230.1">
    <property type="nucleotide sequence ID" value="NZ_SMKI01000443.1"/>
</dbReference>
<dbReference type="Pfam" id="PF09346">
    <property type="entry name" value="SMI1_KNR4"/>
    <property type="match status" value="1"/>
</dbReference>
<dbReference type="InterPro" id="IPR018958">
    <property type="entry name" value="Knr4/Smi1-like_dom"/>
</dbReference>
<dbReference type="Gene3D" id="3.40.1580.10">
    <property type="entry name" value="SMI1/KNR4-like"/>
    <property type="match status" value="1"/>
</dbReference>
<sequence length="395" mass="44020">EMDGAGWRPFLERWSRERVLVEGTASEGWLGFPPASEEAVLAAEARLGRRLPPSLREFLLVTDGWREAGPFIYRLAGAAELAWLRDTDDEHWIEAYSGEADEDCEGCEADEDCEDDDGALLRRTLRISLDGDSALMLLDPEEVDERGEWQAYWLSSWSGMGPEPRGSFHDLMYGEYTSFHRLGRQGDEGRSDEGRCDEGVERGRSAALAGDPEGALAELARPVRFGRWRAELLRWQLLAFLGDWRSTPLRHVVAFGGNAELVERDPFFARELLPLLFARREQGVLDYLSLLRGVAAEAVGDLDARRREPGFRISLGNAEFDAVARGVADRLAAESDSAARRRLGDALWPELRAAMAGWRPVGENHVAPVVLLAEPVLSELITPDRGRELLAQPRG</sequence>
<accession>A0A4R4SRV6</accession>
<gene>
    <name evidence="2" type="ORF">E1283_29530</name>
</gene>
<dbReference type="SMART" id="SM00860">
    <property type="entry name" value="SMI1_KNR4"/>
    <property type="match status" value="1"/>
</dbReference>
<dbReference type="EMBL" id="SMKI01000443">
    <property type="protein sequence ID" value="TDC66740.1"/>
    <property type="molecule type" value="Genomic_DNA"/>
</dbReference>
<dbReference type="InterPro" id="IPR037883">
    <property type="entry name" value="Knr4/Smi1-like_sf"/>
</dbReference>
<protein>
    <submittedName>
        <fullName evidence="2">SMI1/KNR4 family protein</fullName>
    </submittedName>
</protein>
<reference evidence="2 3" key="1">
    <citation type="submission" date="2019-03" db="EMBL/GenBank/DDBJ databases">
        <title>Draft genome sequences of novel Actinobacteria.</title>
        <authorList>
            <person name="Sahin N."/>
            <person name="Ay H."/>
            <person name="Saygin H."/>
        </authorList>
    </citation>
    <scope>NUCLEOTIDE SEQUENCE [LARGE SCALE GENOMIC DNA]</scope>
    <source>
        <strain evidence="2 3">DSM 41900</strain>
    </source>
</reference>
<name>A0A4R4SRV6_9ACTN</name>
<evidence type="ECO:0000313" key="3">
    <source>
        <dbReference type="Proteomes" id="UP000295345"/>
    </source>
</evidence>
<dbReference type="OrthoDB" id="458118at2"/>
<dbReference type="Proteomes" id="UP000295345">
    <property type="component" value="Unassembled WGS sequence"/>
</dbReference>
<evidence type="ECO:0000313" key="2">
    <source>
        <dbReference type="EMBL" id="TDC66740.1"/>
    </source>
</evidence>
<feature type="non-terminal residue" evidence="2">
    <location>
        <position position="1"/>
    </location>
</feature>
<feature type="domain" description="Knr4/Smi1-like" evidence="1">
    <location>
        <begin position="34"/>
        <end position="243"/>
    </location>
</feature>
<evidence type="ECO:0000259" key="1">
    <source>
        <dbReference type="SMART" id="SM00860"/>
    </source>
</evidence>